<protein>
    <submittedName>
        <fullName evidence="2">Uncharacterized protein</fullName>
    </submittedName>
</protein>
<sequence>MESFTSRDVMCSRAGALHHPGPGRTPPPGTRKDSTTRDTGRTPPPPPPGTQEDSTTRDPGGLHHPGPGRTPPLHHPGPGGLHPTTGTREDSTTRDPGGLHWTLQDPPEIIPSPTHSRNLTPSSDVITEGVRVEGEGVRGEGEGDRGEVGGEGRE</sequence>
<organism evidence="2 3">
    <name type="scientific">Muraenolepis orangiensis</name>
    <name type="common">Patagonian moray cod</name>
    <dbReference type="NCBI Taxonomy" id="630683"/>
    <lineage>
        <taxon>Eukaryota</taxon>
        <taxon>Metazoa</taxon>
        <taxon>Chordata</taxon>
        <taxon>Craniata</taxon>
        <taxon>Vertebrata</taxon>
        <taxon>Euteleostomi</taxon>
        <taxon>Actinopterygii</taxon>
        <taxon>Neopterygii</taxon>
        <taxon>Teleostei</taxon>
        <taxon>Neoteleostei</taxon>
        <taxon>Acanthomorphata</taxon>
        <taxon>Zeiogadaria</taxon>
        <taxon>Gadariae</taxon>
        <taxon>Gadiformes</taxon>
        <taxon>Muraenolepidoidei</taxon>
        <taxon>Muraenolepididae</taxon>
        <taxon>Muraenolepis</taxon>
    </lineage>
</organism>
<evidence type="ECO:0000256" key="1">
    <source>
        <dbReference type="SAM" id="MobiDB-lite"/>
    </source>
</evidence>
<dbReference type="EMBL" id="JANIIK010000116">
    <property type="protein sequence ID" value="KAJ3587882.1"/>
    <property type="molecule type" value="Genomic_DNA"/>
</dbReference>
<gene>
    <name evidence="2" type="ORF">NHX12_011477</name>
</gene>
<comment type="caution">
    <text evidence="2">The sequence shown here is derived from an EMBL/GenBank/DDBJ whole genome shotgun (WGS) entry which is preliminary data.</text>
</comment>
<feature type="compositionally biased region" description="Polar residues" evidence="1">
    <location>
        <begin position="113"/>
        <end position="125"/>
    </location>
</feature>
<proteinExistence type="predicted"/>
<name>A0A9Q0DJR3_9TELE</name>
<accession>A0A9Q0DJR3</accession>
<feature type="compositionally biased region" description="Basic and acidic residues" evidence="1">
    <location>
        <begin position="30"/>
        <end position="40"/>
    </location>
</feature>
<evidence type="ECO:0000313" key="2">
    <source>
        <dbReference type="EMBL" id="KAJ3587882.1"/>
    </source>
</evidence>
<dbReference type="AlphaFoldDB" id="A0A9Q0DJR3"/>
<dbReference type="Proteomes" id="UP001148018">
    <property type="component" value="Unassembled WGS sequence"/>
</dbReference>
<keyword evidence="3" id="KW-1185">Reference proteome</keyword>
<reference evidence="2" key="1">
    <citation type="submission" date="2022-07" db="EMBL/GenBank/DDBJ databases">
        <title>Chromosome-level genome of Muraenolepis orangiensis.</title>
        <authorList>
            <person name="Kim J."/>
        </authorList>
    </citation>
    <scope>NUCLEOTIDE SEQUENCE</scope>
    <source>
        <strain evidence="2">KU_S4_2022</strain>
        <tissue evidence="2">Muscle</tissue>
    </source>
</reference>
<feature type="compositionally biased region" description="Basic and acidic residues" evidence="1">
    <location>
        <begin position="130"/>
        <end position="154"/>
    </location>
</feature>
<feature type="region of interest" description="Disordered" evidence="1">
    <location>
        <begin position="1"/>
        <end position="154"/>
    </location>
</feature>
<evidence type="ECO:0000313" key="3">
    <source>
        <dbReference type="Proteomes" id="UP001148018"/>
    </source>
</evidence>